<accession>A0A3B0UAJ0</accession>
<protein>
    <submittedName>
        <fullName evidence="1">Uncharacterized protein</fullName>
    </submittedName>
</protein>
<organism evidence="1">
    <name type="scientific">hydrothermal vent metagenome</name>
    <dbReference type="NCBI Taxonomy" id="652676"/>
    <lineage>
        <taxon>unclassified sequences</taxon>
        <taxon>metagenomes</taxon>
        <taxon>ecological metagenomes</taxon>
    </lineage>
</organism>
<name>A0A3B0UAJ0_9ZZZZ</name>
<proteinExistence type="predicted"/>
<reference evidence="1" key="1">
    <citation type="submission" date="2018-06" db="EMBL/GenBank/DDBJ databases">
        <authorList>
            <person name="Zhirakovskaya E."/>
        </authorList>
    </citation>
    <scope>NUCLEOTIDE SEQUENCE</scope>
</reference>
<evidence type="ECO:0000313" key="1">
    <source>
        <dbReference type="EMBL" id="VAW21569.1"/>
    </source>
</evidence>
<sequence length="342" mass="37333">FSKAYGILLATGSQISYSKPEKNNRLLIQFCLASDLETNVGDALSVSSLIVCGGWQPNLNMWLKAGGEIQWNEQFQQLRAAGELKNIKLAGACSGAQSMSECVVSGENAVLMLQGQTNHKSSYFTRNTEHESEDGRLQISGEIPDMPAKFLEIGASFLQPEKIDTKKTWQKSIPTSQKLPYGISGKNIEYGLGDLAAKIVLNEVPEEYGALLTQERCNVFTILDKSTAIEYGDGDSDNNKITTCIVPNYLANRFGAHGEIVELDIGEARNLEIGCLIYSNQDNLTVKQAIGTIIHMSFASNGKILAYLNIKKAANFPQVAINNGSSYSTAEIFTDPSKDTRI</sequence>
<gene>
    <name evidence="1" type="ORF">MNBD_ALPHA11-579</name>
</gene>
<dbReference type="EMBL" id="UOEQ01000361">
    <property type="protein sequence ID" value="VAW21569.1"/>
    <property type="molecule type" value="Genomic_DNA"/>
</dbReference>
<dbReference type="AlphaFoldDB" id="A0A3B0UAJ0"/>
<feature type="non-terminal residue" evidence="1">
    <location>
        <position position="1"/>
    </location>
</feature>